<dbReference type="EMBL" id="LSYV01000038">
    <property type="protein sequence ID" value="KXZ47186.1"/>
    <property type="molecule type" value="Genomic_DNA"/>
</dbReference>
<accession>A0A150GBG5</accession>
<feature type="transmembrane region" description="Helical" evidence="1">
    <location>
        <begin position="64"/>
        <end position="83"/>
    </location>
</feature>
<organism evidence="3 4">
    <name type="scientific">Gonium pectorale</name>
    <name type="common">Green alga</name>
    <dbReference type="NCBI Taxonomy" id="33097"/>
    <lineage>
        <taxon>Eukaryota</taxon>
        <taxon>Viridiplantae</taxon>
        <taxon>Chlorophyta</taxon>
        <taxon>core chlorophytes</taxon>
        <taxon>Chlorophyceae</taxon>
        <taxon>CS clade</taxon>
        <taxon>Chlamydomonadales</taxon>
        <taxon>Volvocaceae</taxon>
        <taxon>Gonium</taxon>
    </lineage>
</organism>
<evidence type="ECO:0000259" key="2">
    <source>
        <dbReference type="Pfam" id="PF02517"/>
    </source>
</evidence>
<sequence length="251" mass="28095">MLRGGAGNGILRTGLPRVPWKLDKVFQVMTLWLLAYFIIGQIGVPLVLDALGIYRPEMSVRGSAMLHLCLDLCQLGVTLGILWSCLRSYRPRRLGLFPVRLKGYWILAVALCCATFPAVDWLAHQNAGWFPNELDTTWCNNLENSLSMGDWVTNAAYVSVVSLCAPIWEEAIFRGFLLPSLARYMPTPAAVLTSSVVFAMCHFRLQIFFPLLALGVVFSLVFIRTNNLIPPILLHSAWNMYVLLNLVLRPG</sequence>
<evidence type="ECO:0000313" key="3">
    <source>
        <dbReference type="EMBL" id="KXZ47186.1"/>
    </source>
</evidence>
<dbReference type="OrthoDB" id="361580at2759"/>
<feature type="transmembrane region" description="Helical" evidence="1">
    <location>
        <begin position="104"/>
        <end position="123"/>
    </location>
</feature>
<keyword evidence="1" id="KW-1133">Transmembrane helix</keyword>
<protein>
    <recommendedName>
        <fullName evidence="2">CAAX prenyl protease 2/Lysostaphin resistance protein A-like domain-containing protein</fullName>
    </recommendedName>
</protein>
<dbReference type="Pfam" id="PF02517">
    <property type="entry name" value="Rce1-like"/>
    <property type="match status" value="1"/>
</dbReference>
<dbReference type="Proteomes" id="UP000075714">
    <property type="component" value="Unassembled WGS sequence"/>
</dbReference>
<dbReference type="InterPro" id="IPR003675">
    <property type="entry name" value="Rce1/LyrA-like_dom"/>
</dbReference>
<keyword evidence="1" id="KW-0812">Transmembrane</keyword>
<dbReference type="GO" id="GO:0004175">
    <property type="term" value="F:endopeptidase activity"/>
    <property type="evidence" value="ECO:0007669"/>
    <property type="project" value="UniProtKB-ARBA"/>
</dbReference>
<feature type="transmembrane region" description="Helical" evidence="1">
    <location>
        <begin position="189"/>
        <end position="222"/>
    </location>
</feature>
<feature type="domain" description="CAAX prenyl protease 2/Lysostaphin resistance protein A-like" evidence="2">
    <location>
        <begin position="155"/>
        <end position="240"/>
    </location>
</feature>
<gene>
    <name evidence="3" type="ORF">GPECTOR_37g192</name>
</gene>
<proteinExistence type="predicted"/>
<evidence type="ECO:0000313" key="4">
    <source>
        <dbReference type="Proteomes" id="UP000075714"/>
    </source>
</evidence>
<dbReference type="PANTHER" id="PTHR43592:SF24">
    <property type="entry name" value="CAAX AMINO TERMINAL PROTEASE FAMILY PROTEIN"/>
    <property type="match status" value="1"/>
</dbReference>
<keyword evidence="1" id="KW-0472">Membrane</keyword>
<name>A0A150GBG5_GONPE</name>
<comment type="caution">
    <text evidence="3">The sequence shown here is derived from an EMBL/GenBank/DDBJ whole genome shotgun (WGS) entry which is preliminary data.</text>
</comment>
<keyword evidence="4" id="KW-1185">Reference proteome</keyword>
<dbReference type="AlphaFoldDB" id="A0A150GBG5"/>
<reference evidence="4" key="1">
    <citation type="journal article" date="2016" name="Nat. Commun.">
        <title>The Gonium pectorale genome demonstrates co-option of cell cycle regulation during the evolution of multicellularity.</title>
        <authorList>
            <person name="Hanschen E.R."/>
            <person name="Marriage T.N."/>
            <person name="Ferris P.J."/>
            <person name="Hamaji T."/>
            <person name="Toyoda A."/>
            <person name="Fujiyama A."/>
            <person name="Neme R."/>
            <person name="Noguchi H."/>
            <person name="Minakuchi Y."/>
            <person name="Suzuki M."/>
            <person name="Kawai-Toyooka H."/>
            <person name="Smith D.R."/>
            <person name="Sparks H."/>
            <person name="Anderson J."/>
            <person name="Bakaric R."/>
            <person name="Luria V."/>
            <person name="Karger A."/>
            <person name="Kirschner M.W."/>
            <person name="Durand P.M."/>
            <person name="Michod R.E."/>
            <person name="Nozaki H."/>
            <person name="Olson B.J."/>
        </authorList>
    </citation>
    <scope>NUCLEOTIDE SEQUENCE [LARGE SCALE GENOMIC DNA]</scope>
    <source>
        <strain evidence="4">NIES-2863</strain>
    </source>
</reference>
<dbReference type="PANTHER" id="PTHR43592">
    <property type="entry name" value="CAAX AMINO TERMINAL PROTEASE"/>
    <property type="match status" value="1"/>
</dbReference>
<feature type="transmembrane region" description="Helical" evidence="1">
    <location>
        <begin position="25"/>
        <end position="44"/>
    </location>
</feature>
<dbReference type="GO" id="GO:0080120">
    <property type="term" value="P:CAAX-box protein maturation"/>
    <property type="evidence" value="ECO:0007669"/>
    <property type="project" value="UniProtKB-ARBA"/>
</dbReference>
<evidence type="ECO:0000256" key="1">
    <source>
        <dbReference type="SAM" id="Phobius"/>
    </source>
</evidence>